<dbReference type="EMBL" id="BAABIK010000030">
    <property type="protein sequence ID" value="GAA4953718.1"/>
    <property type="molecule type" value="Genomic_DNA"/>
</dbReference>
<reference evidence="2" key="1">
    <citation type="journal article" date="2019" name="Int. J. Syst. Evol. Microbiol.">
        <title>The Global Catalogue of Microorganisms (GCM) 10K type strain sequencing project: providing services to taxonomists for standard genome sequencing and annotation.</title>
        <authorList>
            <consortium name="The Broad Institute Genomics Platform"/>
            <consortium name="The Broad Institute Genome Sequencing Center for Infectious Disease"/>
            <person name="Wu L."/>
            <person name="Ma J."/>
        </authorList>
    </citation>
    <scope>NUCLEOTIDE SEQUENCE [LARGE SCALE GENOMIC DNA]</scope>
    <source>
        <strain evidence="2">JCM 18123</strain>
    </source>
</reference>
<accession>A0ABP9H2J5</accession>
<name>A0ABP9H2J5_9ACTN</name>
<dbReference type="SUPFAM" id="SSF52540">
    <property type="entry name" value="P-loop containing nucleoside triphosphate hydrolases"/>
    <property type="match status" value="1"/>
</dbReference>
<dbReference type="InterPro" id="IPR027417">
    <property type="entry name" value="P-loop_NTPase"/>
</dbReference>
<dbReference type="Gene3D" id="3.40.50.300">
    <property type="entry name" value="P-loop containing nucleotide triphosphate hydrolases"/>
    <property type="match status" value="1"/>
</dbReference>
<sequence>MPVADFQLLFVGGMGRSGSTLVERLLDELPGVCSLGEVVHMWRRALIDGEACGCGAPFAECGFWQDVGAAAFGGWERLDPAEVLRLQAAVDRTRFVPALLSGRPPVRRAESLMRYTGLYDRLYAAAARVSGCRVIVDSSKHASLAACLRHRYGRRLRLVHVLRDPRAVAHAWSKRVPRPDATASSPEQEMARYTPGRAAVQWTAQNEVLARLTRLGVPTLRVRYEDFVANPAGEFGALAAFAGHTGALPVDAEGVARLSCAHTVSGNPMRFYTGAVRVRADGAWRSGLSPAGQAAVAALTCASRPRFGY</sequence>
<keyword evidence="2" id="KW-1185">Reference proteome</keyword>
<proteinExistence type="predicted"/>
<gene>
    <name evidence="1" type="ORF">GCM10023224_43530</name>
</gene>
<protein>
    <submittedName>
        <fullName evidence="1">Sulfotransferase</fullName>
    </submittedName>
</protein>
<organism evidence="1 2">
    <name type="scientific">Streptomonospora halophila</name>
    <dbReference type="NCBI Taxonomy" id="427369"/>
    <lineage>
        <taxon>Bacteria</taxon>
        <taxon>Bacillati</taxon>
        <taxon>Actinomycetota</taxon>
        <taxon>Actinomycetes</taxon>
        <taxon>Streptosporangiales</taxon>
        <taxon>Nocardiopsidaceae</taxon>
        <taxon>Streptomonospora</taxon>
    </lineage>
</organism>
<evidence type="ECO:0000313" key="1">
    <source>
        <dbReference type="EMBL" id="GAA4953718.1"/>
    </source>
</evidence>
<dbReference type="Proteomes" id="UP001499993">
    <property type="component" value="Unassembled WGS sequence"/>
</dbReference>
<comment type="caution">
    <text evidence="1">The sequence shown here is derived from an EMBL/GenBank/DDBJ whole genome shotgun (WGS) entry which is preliminary data.</text>
</comment>
<evidence type="ECO:0000313" key="2">
    <source>
        <dbReference type="Proteomes" id="UP001499993"/>
    </source>
</evidence>